<sequence length="131" mass="15041">MRFDKFLRTLDMGDCEDQIQREALLEIAIFFMVVDGTVDAAEEEVIRNWLAEIEWNSDISVQDFYTNGMHKANNAIEQQDLEHFIAHRSSQLLDDDFKTNALKLADEIASADGIIDDKEKVALDILKSYLN</sequence>
<name>A0AA48HXY9_9ALTE</name>
<proteinExistence type="predicted"/>
<keyword evidence="2" id="KW-1185">Reference proteome</keyword>
<organism evidence="1 2">
    <name type="scientific">Planctobacterium marinum</name>
    <dbReference type="NCBI Taxonomy" id="1631968"/>
    <lineage>
        <taxon>Bacteria</taxon>
        <taxon>Pseudomonadati</taxon>
        <taxon>Pseudomonadota</taxon>
        <taxon>Gammaproteobacteria</taxon>
        <taxon>Alteromonadales</taxon>
        <taxon>Alteromonadaceae</taxon>
        <taxon>Planctobacterium</taxon>
    </lineage>
</organism>
<evidence type="ECO:0000313" key="2">
    <source>
        <dbReference type="Proteomes" id="UP001333710"/>
    </source>
</evidence>
<dbReference type="EMBL" id="AP027272">
    <property type="protein sequence ID" value="BDX07933.1"/>
    <property type="molecule type" value="Genomic_DNA"/>
</dbReference>
<evidence type="ECO:0008006" key="3">
    <source>
        <dbReference type="Google" id="ProtNLM"/>
    </source>
</evidence>
<evidence type="ECO:0000313" key="1">
    <source>
        <dbReference type="EMBL" id="BDX07933.1"/>
    </source>
</evidence>
<accession>A0AA48HXY9</accession>
<dbReference type="InterPro" id="IPR029024">
    <property type="entry name" value="TerB-like"/>
</dbReference>
<dbReference type="SUPFAM" id="SSF158682">
    <property type="entry name" value="TerB-like"/>
    <property type="match status" value="1"/>
</dbReference>
<dbReference type="Gene3D" id="1.10.3680.10">
    <property type="entry name" value="TerB-like"/>
    <property type="match status" value="1"/>
</dbReference>
<dbReference type="AlphaFoldDB" id="A0AA48HXY9"/>
<gene>
    <name evidence="1" type="ORF">MACH26_34540</name>
</gene>
<reference evidence="1" key="1">
    <citation type="submission" date="2023-01" db="EMBL/GenBank/DDBJ databases">
        <title>Complete genome sequence of Planctobacterium marinum strain Dej080120_11.</title>
        <authorList>
            <person name="Ueki S."/>
            <person name="Maruyama F."/>
        </authorList>
    </citation>
    <scope>NUCLEOTIDE SEQUENCE</scope>
    <source>
        <strain evidence="1">Dej080120_11</strain>
    </source>
</reference>
<dbReference type="RefSeq" id="WP_338294032.1">
    <property type="nucleotide sequence ID" value="NZ_AP027272.1"/>
</dbReference>
<protein>
    <recommendedName>
        <fullName evidence="3">Co-chaperone DjlA N-terminal domain-containing protein</fullName>
    </recommendedName>
</protein>
<dbReference type="KEGG" id="pmaw:MACH26_34540"/>
<dbReference type="Proteomes" id="UP001333710">
    <property type="component" value="Chromosome"/>
</dbReference>